<dbReference type="GO" id="GO:0005975">
    <property type="term" value="P:carbohydrate metabolic process"/>
    <property type="evidence" value="ECO:0007669"/>
    <property type="project" value="InterPro"/>
</dbReference>
<dbReference type="PANTHER" id="PTHR32227">
    <property type="entry name" value="GLUCAN ENDO-1,3-BETA-GLUCOSIDASE BG1-RELATED-RELATED"/>
    <property type="match status" value="1"/>
</dbReference>
<keyword evidence="5" id="KW-0732">Signal</keyword>
<dbReference type="InterPro" id="IPR044965">
    <property type="entry name" value="Glyco_hydro_17_plant"/>
</dbReference>
<dbReference type="EMBL" id="CM016556">
    <property type="protein sequence ID" value="TKW18790.1"/>
    <property type="molecule type" value="Genomic_DNA"/>
</dbReference>
<protein>
    <recommendedName>
        <fullName evidence="8">Glucan endo-1,3-beta-D-glucosidase</fullName>
    </recommendedName>
</protein>
<dbReference type="InterPro" id="IPR017853">
    <property type="entry name" value="GH"/>
</dbReference>
<keyword evidence="7" id="KW-1185">Reference proteome</keyword>
<organism evidence="6 7">
    <name type="scientific">Setaria viridis</name>
    <name type="common">Green bristlegrass</name>
    <name type="synonym">Setaria italica subsp. viridis</name>
    <dbReference type="NCBI Taxonomy" id="4556"/>
    <lineage>
        <taxon>Eukaryota</taxon>
        <taxon>Viridiplantae</taxon>
        <taxon>Streptophyta</taxon>
        <taxon>Embryophyta</taxon>
        <taxon>Tracheophyta</taxon>
        <taxon>Spermatophyta</taxon>
        <taxon>Magnoliopsida</taxon>
        <taxon>Liliopsida</taxon>
        <taxon>Poales</taxon>
        <taxon>Poaceae</taxon>
        <taxon>PACMAD clade</taxon>
        <taxon>Panicoideae</taxon>
        <taxon>Panicodae</taxon>
        <taxon>Paniceae</taxon>
        <taxon>Cenchrinae</taxon>
        <taxon>Setaria</taxon>
    </lineage>
</organism>
<accession>A0A4U6UQU7</accession>
<evidence type="ECO:0008006" key="8">
    <source>
        <dbReference type="Google" id="ProtNLM"/>
    </source>
</evidence>
<sequence>MAKRGVAPVLAAALVVTAFAATATSVRAIGVCYGVIGSGLPSKSDVVQLYKSNGIANMRFYFADQEVLNALRGSGISLALDVGNDKVGDLANDPAAAASWVKDNVQAYYPDVSIRYVVVGNEVDGAASVLQAMKNVHDALTSANLAGSIKFLAGNGAPLLANVYPYFAYKDNQNIDLNYALFEPSSTTVGDPNGLTYTNLFDAMVDAVHAALDKVGGGGVDVVVSESGWPSADGRGATVDNARTYNQNLINHAGKGTPRKPGPMEVYVFAMFNEDNKDGDPTEKKFGLFNPDKTPVYPINFA</sequence>
<evidence type="ECO:0000256" key="1">
    <source>
        <dbReference type="ARBA" id="ARBA00008773"/>
    </source>
</evidence>
<dbReference type="Proteomes" id="UP000298652">
    <property type="component" value="Chromosome 5"/>
</dbReference>
<feature type="chain" id="PRO_5020767324" description="Glucan endo-1,3-beta-D-glucosidase" evidence="5">
    <location>
        <begin position="29"/>
        <end position="302"/>
    </location>
</feature>
<name>A0A4U6UQU7_SETVI</name>
<keyword evidence="3" id="KW-0326">Glycosidase</keyword>
<dbReference type="Pfam" id="PF00332">
    <property type="entry name" value="Glyco_hydro_17"/>
    <property type="match status" value="1"/>
</dbReference>
<dbReference type="AlphaFoldDB" id="A0A4U6UQU7"/>
<dbReference type="InterPro" id="IPR000490">
    <property type="entry name" value="Glyco_hydro_17"/>
</dbReference>
<evidence type="ECO:0000256" key="4">
    <source>
        <dbReference type="RuleBase" id="RU004335"/>
    </source>
</evidence>
<comment type="similarity">
    <text evidence="1 4">Belongs to the glycosyl hydrolase 17 family.</text>
</comment>
<dbReference type="Gene3D" id="3.20.20.80">
    <property type="entry name" value="Glycosidases"/>
    <property type="match status" value="2"/>
</dbReference>
<dbReference type="SUPFAM" id="SSF51445">
    <property type="entry name" value="(Trans)glycosidases"/>
    <property type="match status" value="1"/>
</dbReference>
<dbReference type="Gramene" id="TKW18790">
    <property type="protein sequence ID" value="TKW18790"/>
    <property type="gene ID" value="SEVIR_5G455300v2"/>
</dbReference>
<evidence type="ECO:0000313" key="6">
    <source>
        <dbReference type="EMBL" id="TKW18790.1"/>
    </source>
</evidence>
<evidence type="ECO:0000313" key="7">
    <source>
        <dbReference type="Proteomes" id="UP000298652"/>
    </source>
</evidence>
<feature type="signal peptide" evidence="5">
    <location>
        <begin position="1"/>
        <end position="28"/>
    </location>
</feature>
<reference evidence="6" key="1">
    <citation type="submission" date="2019-03" db="EMBL/GenBank/DDBJ databases">
        <title>WGS assembly of Setaria viridis.</title>
        <authorList>
            <person name="Huang P."/>
            <person name="Jenkins J."/>
            <person name="Grimwood J."/>
            <person name="Barry K."/>
            <person name="Healey A."/>
            <person name="Mamidi S."/>
            <person name="Sreedasyam A."/>
            <person name="Shu S."/>
            <person name="Feldman M."/>
            <person name="Wu J."/>
            <person name="Yu Y."/>
            <person name="Chen C."/>
            <person name="Johnson J."/>
            <person name="Rokhsar D."/>
            <person name="Baxter I."/>
            <person name="Schmutz J."/>
            <person name="Brutnell T."/>
            <person name="Kellogg E."/>
        </authorList>
    </citation>
    <scope>NUCLEOTIDE SEQUENCE [LARGE SCALE GENOMIC DNA]</scope>
</reference>
<gene>
    <name evidence="6" type="ORF">SEVIR_5G455300v2</name>
</gene>
<dbReference type="GO" id="GO:0004553">
    <property type="term" value="F:hydrolase activity, hydrolyzing O-glycosyl compounds"/>
    <property type="evidence" value="ECO:0007669"/>
    <property type="project" value="InterPro"/>
</dbReference>
<evidence type="ECO:0000256" key="2">
    <source>
        <dbReference type="ARBA" id="ARBA00022801"/>
    </source>
</evidence>
<evidence type="ECO:0000256" key="3">
    <source>
        <dbReference type="ARBA" id="ARBA00023295"/>
    </source>
</evidence>
<proteinExistence type="inferred from homology"/>
<evidence type="ECO:0000256" key="5">
    <source>
        <dbReference type="SAM" id="SignalP"/>
    </source>
</evidence>
<keyword evidence="2" id="KW-0378">Hydrolase</keyword>